<evidence type="ECO:0000313" key="8">
    <source>
        <dbReference type="EMBL" id="AFZ08066.1"/>
    </source>
</evidence>
<evidence type="ECO:0000313" key="9">
    <source>
        <dbReference type="Proteomes" id="UP000010478"/>
    </source>
</evidence>
<evidence type="ECO:0000256" key="2">
    <source>
        <dbReference type="ARBA" id="ARBA00022679"/>
    </source>
</evidence>
<keyword evidence="9" id="KW-1185">Reference proteome</keyword>
<name>K9VJF5_9CYAN</name>
<dbReference type="InterPro" id="IPR001173">
    <property type="entry name" value="Glyco_trans_2-like"/>
</dbReference>
<feature type="domain" description="Glycosyltransferase 2-like" evidence="6">
    <location>
        <begin position="552"/>
        <end position="668"/>
    </location>
</feature>
<dbReference type="STRING" id="179408.Osc7112_3718"/>
<keyword evidence="2 8" id="KW-0808">Transferase</keyword>
<dbReference type="Gene3D" id="3.40.50.2000">
    <property type="entry name" value="Glycogen Phosphorylase B"/>
    <property type="match status" value="1"/>
</dbReference>
<gene>
    <name evidence="8" type="ORF">Osc7112_3718</name>
</gene>
<dbReference type="Pfam" id="PF13844">
    <property type="entry name" value="Glyco_transf_41"/>
    <property type="match status" value="2"/>
</dbReference>
<dbReference type="Pfam" id="PF00535">
    <property type="entry name" value="Glycos_transf_2"/>
    <property type="match status" value="4"/>
</dbReference>
<evidence type="ECO:0000256" key="4">
    <source>
        <dbReference type="ARBA" id="ARBA00022803"/>
    </source>
</evidence>
<evidence type="ECO:0000259" key="6">
    <source>
        <dbReference type="Pfam" id="PF00535"/>
    </source>
</evidence>
<dbReference type="PANTHER" id="PTHR43685">
    <property type="entry name" value="GLYCOSYLTRANSFERASE"/>
    <property type="match status" value="1"/>
</dbReference>
<keyword evidence="4" id="KW-0802">TPR repeat</keyword>
<feature type="domain" description="Glycosyltransferase 2-like" evidence="6">
    <location>
        <begin position="14"/>
        <end position="173"/>
    </location>
</feature>
<feature type="domain" description="O-GlcNAc transferase C-terminal" evidence="7">
    <location>
        <begin position="1402"/>
        <end position="1554"/>
    </location>
</feature>
<keyword evidence="3" id="KW-0677">Repeat</keyword>
<dbReference type="InterPro" id="IPR029489">
    <property type="entry name" value="OGT/SEC/SPY_C"/>
</dbReference>
<protein>
    <submittedName>
        <fullName evidence="8">Glycosyl transferase family 2</fullName>
    </submittedName>
</protein>
<dbReference type="InterPro" id="IPR029044">
    <property type="entry name" value="Nucleotide-diphossugar_trans"/>
</dbReference>
<dbReference type="SUPFAM" id="SSF53448">
    <property type="entry name" value="Nucleotide-diphospho-sugar transferases"/>
    <property type="match status" value="4"/>
</dbReference>
<dbReference type="HOGENOM" id="CLU_230800_0_0_3"/>
<dbReference type="InterPro" id="IPR050834">
    <property type="entry name" value="Glycosyltransf_2"/>
</dbReference>
<dbReference type="EMBL" id="CP003614">
    <property type="protein sequence ID" value="AFZ08066.1"/>
    <property type="molecule type" value="Genomic_DNA"/>
</dbReference>
<accession>K9VJF5</accession>
<dbReference type="RefSeq" id="WP_015177323.1">
    <property type="nucleotide sequence ID" value="NC_019729.1"/>
</dbReference>
<dbReference type="CDD" id="cd04184">
    <property type="entry name" value="GT2_RfbC_Mx_like"/>
    <property type="match status" value="1"/>
</dbReference>
<dbReference type="Proteomes" id="UP000010478">
    <property type="component" value="Chromosome"/>
</dbReference>
<dbReference type="eggNOG" id="COG1215">
    <property type="taxonomic scope" value="Bacteria"/>
</dbReference>
<evidence type="ECO:0000256" key="1">
    <source>
        <dbReference type="ARBA" id="ARBA00004922"/>
    </source>
</evidence>
<evidence type="ECO:0000256" key="3">
    <source>
        <dbReference type="ARBA" id="ARBA00022737"/>
    </source>
</evidence>
<dbReference type="CDD" id="cd00761">
    <property type="entry name" value="Glyco_tranf_GTA_type"/>
    <property type="match status" value="1"/>
</dbReference>
<proteinExistence type="predicted"/>
<feature type="region of interest" description="Disordered" evidence="5">
    <location>
        <begin position="1181"/>
        <end position="1205"/>
    </location>
</feature>
<evidence type="ECO:0000256" key="5">
    <source>
        <dbReference type="SAM" id="MobiDB-lite"/>
    </source>
</evidence>
<dbReference type="PANTHER" id="PTHR43685:SF11">
    <property type="entry name" value="GLYCOSYLTRANSFERASE TAGX-RELATED"/>
    <property type="match status" value="1"/>
</dbReference>
<dbReference type="KEGG" id="oni:Osc7112_3718"/>
<dbReference type="eggNOG" id="COG3914">
    <property type="taxonomic scope" value="Bacteria"/>
</dbReference>
<comment type="pathway">
    <text evidence="1">Protein modification; protein glycosylation.</text>
</comment>
<dbReference type="CDD" id="cd04186">
    <property type="entry name" value="GT_2_like_c"/>
    <property type="match status" value="1"/>
</dbReference>
<organism evidence="8 9">
    <name type="scientific">Phormidium nigroviride PCC 7112</name>
    <dbReference type="NCBI Taxonomy" id="179408"/>
    <lineage>
        <taxon>Bacteria</taxon>
        <taxon>Bacillati</taxon>
        <taxon>Cyanobacteriota</taxon>
        <taxon>Cyanophyceae</taxon>
        <taxon>Oscillatoriophycideae</taxon>
        <taxon>Oscillatoriales</taxon>
        <taxon>Oscillatoriaceae</taxon>
        <taxon>Phormidium</taxon>
    </lineage>
</organism>
<dbReference type="Gene3D" id="3.90.550.10">
    <property type="entry name" value="Spore Coat Polysaccharide Biosynthesis Protein SpsA, Chain A"/>
    <property type="match status" value="4"/>
</dbReference>
<evidence type="ECO:0000259" key="7">
    <source>
        <dbReference type="Pfam" id="PF13844"/>
    </source>
</evidence>
<feature type="domain" description="Glycosyltransferase 2-like" evidence="6">
    <location>
        <begin position="873"/>
        <end position="1008"/>
    </location>
</feature>
<feature type="domain" description="Glycosyltransferase 2-like" evidence="6">
    <location>
        <begin position="271"/>
        <end position="449"/>
    </location>
</feature>
<dbReference type="eggNOG" id="COG1216">
    <property type="taxonomic scope" value="Bacteria"/>
</dbReference>
<sequence>MNSTNQLSYQPLISIVMPVYNTLEQFLREAIQSVLNQSYTHWELCIADDASTQPHVKRILEEYAAKDARIKGVFRSQNGHISRASNSALQLATGEFISLLDHDDLLVADALHEVVMLLNEHPDADMIYSDEDKVDDRNNVCLPCYKPDWCPDSFLSRMYTCHLGTYRRSLVNEIGGFREGFEGSQDYDLVLRLTEKTNKIFHIPKILYHWRFHPESASASREAKPYAYEAAVRTLTDAIRRRGEPGQVLTHQNYPGHYTIRYAIKSDKLVSIIIPTRDFGSILNKCLESIFTHTLYPNYEVIVIDNGSVEVETTKLIKKWQNLQPAKFKCYRLDIPFNYSRINNFGVEKSQGDYLLFLNNDTQVHQEDWLNAMVEQAQRQSIGAVGGMLLYPDNSIQNTGFILGVNGIASHAYKGISKAVPYDDMVHIGFTNNVSAVTGACLMCRREVFTSIGGFDENLPIVFSDVDLCLKMMANGYRNIYISHAKVWHQELKGWAFELTDVEQLKIEETAAKLMVARWNKFIKRDPCFSQHLVNKFNKKFNQSETSQPLVSICIPTYNGDKYLSEALCSAMAQTYPNLEIIISDDGSTDQTVAIAKSLTDKFAGHFRIWTHNQFGLVKNWNHCISQAKGKYIKLLCQDDLLEPECVAELVNLAEQDEQIGLVFSRRGVLLAGDANSDPACQAIGRGAVEISQNWSNLQPVQDGKALLAEPNLLNNPINKIGEPSTVLIRKEVFDRVGLFDVELQQLVDVEMWFRIMSCYKIGFVNKSLSHWRVHLKQLTRENLLKGEIVQDVQRLHHKILQSPYFNLLSSEVKNRMTDATQVKEWMRQLAGAQKQSVNVTENVTAVPVVPALSLEVTQISPVAPNIRRPFWSVMIPTYNRVKYLEQALKSVLQQAPSSEEMQVEVVNDCSNQSIQDEMEAIVKAVGGGRVNFYRHPEQDIGQTAIFNLCIQRSHGEWVHILHDDDVVLPGFYSRLREGIEKEPSVGAAFCRHIYTDEAGNQRWVSWLERETPGVLSDWLEQIIVMCRLQASPIAVKRSVYENLGGFCPQAGAASDWEMWKRIAVHYPIWYEPEPLAWYRQHSSSDNTRLLKSGGLIADVRRSIEISQSYLPSAIADKLSNQAREHYALYALNTAKKLLTDGDSEAAIAQIREGLKCSQSAQLKEALVSLLLLGESHQPSTGFSSSINQQQKESSNESATANSQPTRKQIADIWLNLPAEQVASAFAGDAGKQHQALLASDIRYEPLTDTEETFVSELVANVAKGFNEPKAINYLLAAMLYRRADQLPLKYDRATVPNWFANEYLKFMFTCPNVFQTRGEADSYYQFIQGWIDYLHTNLFKNADSPLWQNIALLFAQVANFIPLYFTTANLRDIYTKRAEIIEFSLKNRGSSIDCIFPARSPNRTKIRVGIINDHFAPQTETFATIPVFEHLNRNQFEIYLYALNTSGHQLEQYCQSRADKLVALPKDFTSQVQTIRADDLDILFFGTNLTAINKPLTSLAMHRLARVQTTSFCSPTTTGIRHMDYYIAGQFTAPDASYQEQYREQLAVLQGSGFCFTYATESEVATVKPTRQSLGISDNTTVFISGANFYKILPELRESWVKILAAVPDSILILYPFGPAWTRTYPATPFVNNLNAVCAKYGVNNNRLRFVKQLPSRADVKEFLQLADVYLDSYPYAGATSLIDPLQVGLPAVVVEGNALRFRQGSAMLRELQMPDLIAYDEASYIQLAVTLGTNPQLRQQKRQEIQQKMQANPACFDSVAYSGAIGKLFQELFGKWQTSHLEASHNLQDSIPKQPDLDEILSNALKLYQRNSSNISAISELRQIRKQIADFWLNVPAENLEIAYRSASGNSYQMLLKSGFQRQPMMESEQMFLQQLTQISKGLVHPKAVNALLAAMLYFPPETMRIPDARNRLPHWLIGDYEQVFETEAAVKSDSTSDLLAQYIQSRQFANQLLGCVNLYRIDPSDESVVLELRQIRKQMADFWLTVPSEKLESFYRGDVRKGYQALLSCGLQAESMTEAEQQFLQKLTEISKGLVQPQAINALLGAMLYFVPGKMRVPDARTRLPQWLLEDYEKVFESAFATTEPTLVKQDYLPQFLNQLTAAVNLYEIDPTAELVIADLRHIRKQIADLWLSVSGEQVEVFYRSDFGKGYKALLGSGFINEPLNESDREFFKSLVVELSKGFGAPKAVNNLLAAMLYCRPGQLRVEDANTCLPPWLLADYEQFVGGAIELAVK</sequence>
<dbReference type="GO" id="GO:0016740">
    <property type="term" value="F:transferase activity"/>
    <property type="evidence" value="ECO:0007669"/>
    <property type="project" value="UniProtKB-KW"/>
</dbReference>
<feature type="domain" description="O-GlcNAc transferase C-terminal" evidence="7">
    <location>
        <begin position="1567"/>
        <end position="1764"/>
    </location>
</feature>
<reference evidence="8 9" key="1">
    <citation type="submission" date="2012-05" db="EMBL/GenBank/DDBJ databases">
        <title>Finished chromosome of genome of Oscillatoria sp. PCC 7112.</title>
        <authorList>
            <consortium name="US DOE Joint Genome Institute"/>
            <person name="Gugger M."/>
            <person name="Coursin T."/>
            <person name="Rippka R."/>
            <person name="Tandeau De Marsac N."/>
            <person name="Huntemann M."/>
            <person name="Wei C.-L."/>
            <person name="Han J."/>
            <person name="Detter J.C."/>
            <person name="Han C."/>
            <person name="Tapia R."/>
            <person name="Davenport K."/>
            <person name="Daligault H."/>
            <person name="Erkkila T."/>
            <person name="Gu W."/>
            <person name="Munk A.C.C."/>
            <person name="Teshima H."/>
            <person name="Xu Y."/>
            <person name="Chain P."/>
            <person name="Chen A."/>
            <person name="Krypides N."/>
            <person name="Mavromatis K."/>
            <person name="Markowitz V."/>
            <person name="Szeto E."/>
            <person name="Ivanova N."/>
            <person name="Mikhailova N."/>
            <person name="Ovchinnikova G."/>
            <person name="Pagani I."/>
            <person name="Pati A."/>
            <person name="Goodwin L."/>
            <person name="Peters L."/>
            <person name="Pitluck S."/>
            <person name="Woyke T."/>
            <person name="Kerfeld C."/>
        </authorList>
    </citation>
    <scope>NUCLEOTIDE SEQUENCE [LARGE SCALE GENOMIC DNA]</scope>
    <source>
        <strain evidence="8 9">PCC 7112</strain>
    </source>
</reference>
<dbReference type="Gene3D" id="3.40.50.11380">
    <property type="match status" value="1"/>
</dbReference>